<keyword evidence="1" id="KW-0732">Signal</keyword>
<evidence type="ECO:0000313" key="2">
    <source>
        <dbReference type="EMBL" id="HIQ83588.1"/>
    </source>
</evidence>
<feature type="signal peptide" evidence="1">
    <location>
        <begin position="1"/>
        <end position="24"/>
    </location>
</feature>
<accession>A0A9D1CXD8</accession>
<dbReference type="EMBL" id="DVFZ01000103">
    <property type="protein sequence ID" value="HIQ83588.1"/>
    <property type="molecule type" value="Genomic_DNA"/>
</dbReference>
<evidence type="ECO:0000313" key="3">
    <source>
        <dbReference type="Proteomes" id="UP000824260"/>
    </source>
</evidence>
<name>A0A9D1CXD8_9FIRM</name>
<dbReference type="AlphaFoldDB" id="A0A9D1CXD8"/>
<proteinExistence type="predicted"/>
<reference evidence="2" key="1">
    <citation type="submission" date="2020-10" db="EMBL/GenBank/DDBJ databases">
        <authorList>
            <person name="Gilroy R."/>
        </authorList>
    </citation>
    <scope>NUCLEOTIDE SEQUENCE</scope>
    <source>
        <strain evidence="2">ChiSjej6B24-2974</strain>
    </source>
</reference>
<dbReference type="Proteomes" id="UP000824260">
    <property type="component" value="Unassembled WGS sequence"/>
</dbReference>
<organism evidence="2 3">
    <name type="scientific">Candidatus Pullichristensenella stercorigallinarum</name>
    <dbReference type="NCBI Taxonomy" id="2840909"/>
    <lineage>
        <taxon>Bacteria</taxon>
        <taxon>Bacillati</taxon>
        <taxon>Bacillota</taxon>
        <taxon>Clostridia</taxon>
        <taxon>Candidatus Pullichristensenella</taxon>
    </lineage>
</organism>
<sequence length="381" mass="41841">MKKRRFCTIVAAFLVLALSGTAMATGGLSVPVGQASGEGENTFTVLEYTFDGRELRMTWEAETTGDEPLLFATGVLDNDVGPVISWYEGTSWYVPVGGEDAACCTGYEAAGFDGVTPSRPFNATIVGYFVRPLVEVVDPGAPDCALEPGVEHTGNLLVRSGECVTPVSYLYWEPMEDGGISITTQEDFIDGDTLYTNPHKDLVELYADMGYFEIVDICEVTFPVELPIGEVVAMRATELPTVSTEYYDIEFIRAEFSPFEARAEWLVRSKTGLEVRKDWVFDLRYEVRLNGEPLTVSTGRRSSTDEANWYHCDMCTHDGYTVPLGDEAVTLEIALAPPDVATDESKESEALPWYALTPVSAPEDAEFPTITLTLEPVTLES</sequence>
<evidence type="ECO:0000256" key="1">
    <source>
        <dbReference type="SAM" id="SignalP"/>
    </source>
</evidence>
<protein>
    <submittedName>
        <fullName evidence="2">Uncharacterized protein</fullName>
    </submittedName>
</protein>
<feature type="chain" id="PRO_5038581014" evidence="1">
    <location>
        <begin position="25"/>
        <end position="381"/>
    </location>
</feature>
<reference evidence="2" key="2">
    <citation type="journal article" date="2021" name="PeerJ">
        <title>Extensive microbial diversity within the chicken gut microbiome revealed by metagenomics and culture.</title>
        <authorList>
            <person name="Gilroy R."/>
            <person name="Ravi A."/>
            <person name="Getino M."/>
            <person name="Pursley I."/>
            <person name="Horton D.L."/>
            <person name="Alikhan N.F."/>
            <person name="Baker D."/>
            <person name="Gharbi K."/>
            <person name="Hall N."/>
            <person name="Watson M."/>
            <person name="Adriaenssens E.M."/>
            <person name="Foster-Nyarko E."/>
            <person name="Jarju S."/>
            <person name="Secka A."/>
            <person name="Antonio M."/>
            <person name="Oren A."/>
            <person name="Chaudhuri R.R."/>
            <person name="La Ragione R."/>
            <person name="Hildebrand F."/>
            <person name="Pallen M.J."/>
        </authorList>
    </citation>
    <scope>NUCLEOTIDE SEQUENCE</scope>
    <source>
        <strain evidence="2">ChiSjej6B24-2974</strain>
    </source>
</reference>
<gene>
    <name evidence="2" type="ORF">IAA52_10870</name>
</gene>
<comment type="caution">
    <text evidence="2">The sequence shown here is derived from an EMBL/GenBank/DDBJ whole genome shotgun (WGS) entry which is preliminary data.</text>
</comment>